<dbReference type="InParanoid" id="B8MTK8"/>
<keyword evidence="3" id="KW-1185">Reference proteome</keyword>
<dbReference type="PhylomeDB" id="B8MTK8"/>
<gene>
    <name evidence="2" type="ORF">TSTA_004600</name>
</gene>
<sequence>MTDITTPNETPEKNAVGLLLFLLRQTCVNQSHYSKLKASSSTTNSVSVYVSVVDSKSYFEYGRQDALIGDIFPTDGHTDCQCPTCRVNKLLMVLYRTSFDQASRIQSTTYYVFIEFSDIVRDNDSSWSKGLKLADEETKSFVLDLVTSHRQSGYRRYYDGLEVRDIVERKGKGLVILLYISPVYFSPLCITDLDVGLPGMGKTSTAETVAIKVGKPLFAISVTDVGTAAKHVESNLRRVFTLETTWQAILLMNSDANHQPNCPLASLCIHTFTLPIKYCDSDDESRALAIFRNFLESLDRNGKHEVHRIKFDGRRIRNVVTSAFSLARARGARKLEKDHLSKVWDNNITGGFNEAVISAGRGLPRDQSQMDRQ</sequence>
<accession>B8MTK8</accession>
<dbReference type="RefSeq" id="XP_002488068.1">
    <property type="nucleotide sequence ID" value="XM_002488023.1"/>
</dbReference>
<protein>
    <recommendedName>
        <fullName evidence="1">ATPase AAA-type core domain-containing protein</fullName>
    </recommendedName>
</protein>
<dbReference type="HOGENOM" id="CLU_004471_5_0_1"/>
<proteinExistence type="predicted"/>
<evidence type="ECO:0000313" key="3">
    <source>
        <dbReference type="Proteomes" id="UP000001745"/>
    </source>
</evidence>
<dbReference type="EMBL" id="EQ962660">
    <property type="protein sequence ID" value="EED12414.1"/>
    <property type="molecule type" value="Genomic_DNA"/>
</dbReference>
<dbReference type="VEuPathDB" id="FungiDB:TSTA_004600"/>
<dbReference type="PANTHER" id="PTHR46411:SF3">
    <property type="entry name" value="AAA+ ATPASE DOMAIN-CONTAINING PROTEIN"/>
    <property type="match status" value="1"/>
</dbReference>
<dbReference type="SUPFAM" id="SSF52540">
    <property type="entry name" value="P-loop containing nucleoside triphosphate hydrolases"/>
    <property type="match status" value="1"/>
</dbReference>
<dbReference type="GO" id="GO:0016887">
    <property type="term" value="F:ATP hydrolysis activity"/>
    <property type="evidence" value="ECO:0007669"/>
    <property type="project" value="InterPro"/>
</dbReference>
<evidence type="ECO:0000259" key="1">
    <source>
        <dbReference type="Pfam" id="PF00004"/>
    </source>
</evidence>
<dbReference type="Gene3D" id="3.40.50.300">
    <property type="entry name" value="P-loop containing nucleotide triphosphate hydrolases"/>
    <property type="match status" value="1"/>
</dbReference>
<dbReference type="STRING" id="441959.B8MTK8"/>
<dbReference type="InterPro" id="IPR027417">
    <property type="entry name" value="P-loop_NTPase"/>
</dbReference>
<dbReference type="OrthoDB" id="10042665at2759"/>
<reference evidence="3" key="1">
    <citation type="journal article" date="2015" name="Genome Announc.">
        <title>Genome sequence of the AIDS-associated pathogen Penicillium marneffei (ATCC18224) and its near taxonomic relative Talaromyces stipitatus (ATCC10500).</title>
        <authorList>
            <person name="Nierman W.C."/>
            <person name="Fedorova-Abrams N.D."/>
            <person name="Andrianopoulos A."/>
        </authorList>
    </citation>
    <scope>NUCLEOTIDE SEQUENCE [LARGE SCALE GENOMIC DNA]</scope>
    <source>
        <strain evidence="3">ATCC 10500 / CBS 375.48 / QM 6759 / NRRL 1006</strain>
    </source>
</reference>
<dbReference type="GO" id="GO:0005524">
    <property type="term" value="F:ATP binding"/>
    <property type="evidence" value="ECO:0007669"/>
    <property type="project" value="InterPro"/>
</dbReference>
<name>B8MTK8_TALSN</name>
<dbReference type="AlphaFoldDB" id="B8MTK8"/>
<dbReference type="GeneID" id="8104444"/>
<evidence type="ECO:0000313" key="2">
    <source>
        <dbReference type="EMBL" id="EED12414.1"/>
    </source>
</evidence>
<dbReference type="Proteomes" id="UP000001745">
    <property type="component" value="Unassembled WGS sequence"/>
</dbReference>
<organism evidence="2 3">
    <name type="scientific">Talaromyces stipitatus (strain ATCC 10500 / CBS 375.48 / QM 6759 / NRRL 1006)</name>
    <name type="common">Penicillium stipitatum</name>
    <dbReference type="NCBI Taxonomy" id="441959"/>
    <lineage>
        <taxon>Eukaryota</taxon>
        <taxon>Fungi</taxon>
        <taxon>Dikarya</taxon>
        <taxon>Ascomycota</taxon>
        <taxon>Pezizomycotina</taxon>
        <taxon>Eurotiomycetes</taxon>
        <taxon>Eurotiomycetidae</taxon>
        <taxon>Eurotiales</taxon>
        <taxon>Trichocomaceae</taxon>
        <taxon>Talaromyces</taxon>
        <taxon>Talaromyces sect. Talaromyces</taxon>
    </lineage>
</organism>
<dbReference type="InterPro" id="IPR003959">
    <property type="entry name" value="ATPase_AAA_core"/>
</dbReference>
<dbReference type="eggNOG" id="KOG0742">
    <property type="taxonomic scope" value="Eukaryota"/>
</dbReference>
<feature type="domain" description="ATPase AAA-type core" evidence="1">
    <location>
        <begin position="195"/>
        <end position="252"/>
    </location>
</feature>
<dbReference type="Pfam" id="PF00004">
    <property type="entry name" value="AAA"/>
    <property type="match status" value="1"/>
</dbReference>
<dbReference type="PANTHER" id="PTHR46411">
    <property type="entry name" value="FAMILY ATPASE, PUTATIVE-RELATED"/>
    <property type="match status" value="1"/>
</dbReference>